<accession>A0ABY7BW03</accession>
<proteinExistence type="predicted"/>
<evidence type="ECO:0008006" key="3">
    <source>
        <dbReference type="Google" id="ProtNLM"/>
    </source>
</evidence>
<dbReference type="EMBL" id="CP114029">
    <property type="protein sequence ID" value="WAP67848.1"/>
    <property type="molecule type" value="Genomic_DNA"/>
</dbReference>
<dbReference type="Proteomes" id="UP001164020">
    <property type="component" value="Chromosome"/>
</dbReference>
<sequence>MRQVENDVFLLCHLPGVTIAEEAAPFLQEGCFLQKMTFAEYDSLTDGAHDREREYDPDDPVFFLAAVKADLEDRAGRETTLLEMKAKSIETEMLGLLPRFDIFAHGLQLAEAAWSCLSLARPLDGFISPRHSVMFMHANEPGCFAWKDSLVTTVQLQGDADHEYLFAPSLKPPPLTVDDLDLANRQAGVVRAVFGSEELSSALRGLLQAQEPALGATEHAILCAIQLEELLLRGAKRSLAVTFTERACALVPTHMQAEITEARVRSLYDLRSDYLHGRTTQDADRETLALGPALLAAAIRSLAGPLSDGADLDEMLDGGLESIAVQDGWQPLGAFRRDNRLSGHRRSYVAGLGGVMSVAEGINLLWSPLLGLQCDVEAAQIGRDEPDALMPLTISELSELEDSEVRRDHFARVEAGVRLGQFPDEGRSVLMTMIGPEETPADDVIAAYAHKGVAASVIALRACGFTKFVDPALLGNFVYNGPIRLRQPTVVRQTMLIRYFDDYDRPDEDALQEASRLHDAILDACERHPRLDALLELFRQAFLHPALDDQVRARVAFAFIESTMGRFRGGEVETLARAVSDDGTGKWVARHARKLRNRLSHKAQPEMNDGEFAHLLTFTHRLARRLIDHAARDGGDRLLGNFAKSLRRSM</sequence>
<dbReference type="RefSeq" id="WP_268880320.1">
    <property type="nucleotide sequence ID" value="NZ_CP114029.1"/>
</dbReference>
<gene>
    <name evidence="1" type="ORF">OH818_20685</name>
</gene>
<organism evidence="1 2">
    <name type="scientific">Jiella pelagia</name>
    <dbReference type="NCBI Taxonomy" id="2986949"/>
    <lineage>
        <taxon>Bacteria</taxon>
        <taxon>Pseudomonadati</taxon>
        <taxon>Pseudomonadota</taxon>
        <taxon>Alphaproteobacteria</taxon>
        <taxon>Hyphomicrobiales</taxon>
        <taxon>Aurantimonadaceae</taxon>
        <taxon>Jiella</taxon>
    </lineage>
</organism>
<reference evidence="1" key="1">
    <citation type="submission" date="2022-12" db="EMBL/GenBank/DDBJ databases">
        <title>Jiella pelagia sp. nov., isolated from phosphonate enriched culture of Northwest Pacific surface seawater.</title>
        <authorList>
            <person name="Shin D.Y."/>
            <person name="Hwang C.Y."/>
        </authorList>
    </citation>
    <scope>NUCLEOTIDE SEQUENCE</scope>
    <source>
        <strain evidence="1">HL-NP1</strain>
    </source>
</reference>
<evidence type="ECO:0000313" key="1">
    <source>
        <dbReference type="EMBL" id="WAP67848.1"/>
    </source>
</evidence>
<name>A0ABY7BW03_9HYPH</name>
<keyword evidence="2" id="KW-1185">Reference proteome</keyword>
<protein>
    <recommendedName>
        <fullName evidence="3">Apea-like HEPN domain-containing protein</fullName>
    </recommendedName>
</protein>
<evidence type="ECO:0000313" key="2">
    <source>
        <dbReference type="Proteomes" id="UP001164020"/>
    </source>
</evidence>